<accession>A0A5J5BDV2</accession>
<proteinExistence type="predicted"/>
<evidence type="ECO:0000313" key="3">
    <source>
        <dbReference type="Proteomes" id="UP000325577"/>
    </source>
</evidence>
<dbReference type="EMBL" id="CM018036">
    <property type="protein sequence ID" value="KAA8541335.1"/>
    <property type="molecule type" value="Genomic_DNA"/>
</dbReference>
<dbReference type="Proteomes" id="UP000325577">
    <property type="component" value="Linkage Group LG13"/>
</dbReference>
<organism evidence="2 3">
    <name type="scientific">Nyssa sinensis</name>
    <dbReference type="NCBI Taxonomy" id="561372"/>
    <lineage>
        <taxon>Eukaryota</taxon>
        <taxon>Viridiplantae</taxon>
        <taxon>Streptophyta</taxon>
        <taxon>Embryophyta</taxon>
        <taxon>Tracheophyta</taxon>
        <taxon>Spermatophyta</taxon>
        <taxon>Magnoliopsida</taxon>
        <taxon>eudicotyledons</taxon>
        <taxon>Gunneridae</taxon>
        <taxon>Pentapetalae</taxon>
        <taxon>asterids</taxon>
        <taxon>Cornales</taxon>
        <taxon>Nyssaceae</taxon>
        <taxon>Nyssa</taxon>
    </lineage>
</organism>
<reference evidence="2 3" key="1">
    <citation type="submission" date="2019-09" db="EMBL/GenBank/DDBJ databases">
        <title>A chromosome-level genome assembly of the Chinese tupelo Nyssa sinensis.</title>
        <authorList>
            <person name="Yang X."/>
            <person name="Kang M."/>
            <person name="Yang Y."/>
            <person name="Xiong H."/>
            <person name="Wang M."/>
            <person name="Zhang Z."/>
            <person name="Wang Z."/>
            <person name="Wu H."/>
            <person name="Ma T."/>
            <person name="Liu J."/>
            <person name="Xi Z."/>
        </authorList>
    </citation>
    <scope>NUCLEOTIDE SEQUENCE [LARGE SCALE GENOMIC DNA]</scope>
    <source>
        <strain evidence="2">J267</strain>
        <tissue evidence="2">Leaf</tissue>
    </source>
</reference>
<evidence type="ECO:0000256" key="1">
    <source>
        <dbReference type="SAM" id="MobiDB-lite"/>
    </source>
</evidence>
<name>A0A5J5BDV2_9ASTE</name>
<evidence type="ECO:0000313" key="2">
    <source>
        <dbReference type="EMBL" id="KAA8541335.1"/>
    </source>
</evidence>
<sequence length="92" mass="9902">MNDPAPHPPHNVQASMDDIECAGGKSKIPVKEKRALKMVGNTPTFSSHLDAETVAMPNEFMDKDIKTKMNPILNPRAAGPEGSLIPGVEIIL</sequence>
<dbReference type="AlphaFoldDB" id="A0A5J5BDV2"/>
<keyword evidence="3" id="KW-1185">Reference proteome</keyword>
<gene>
    <name evidence="2" type="ORF">F0562_025298</name>
</gene>
<protein>
    <submittedName>
        <fullName evidence="2">Uncharacterized protein</fullName>
    </submittedName>
</protein>
<dbReference type="OrthoDB" id="618331at2759"/>
<feature type="region of interest" description="Disordered" evidence="1">
    <location>
        <begin position="1"/>
        <end position="20"/>
    </location>
</feature>